<dbReference type="InterPro" id="IPR036222">
    <property type="entry name" value="CAP_N_sf"/>
</dbReference>
<dbReference type="PROSITE" id="PS01088">
    <property type="entry name" value="CAP_1"/>
    <property type="match status" value="1"/>
</dbReference>
<dbReference type="GO" id="GO:0007265">
    <property type="term" value="P:Ras protein signal transduction"/>
    <property type="evidence" value="ECO:0007669"/>
    <property type="project" value="EnsemblFungi"/>
</dbReference>
<dbReference type="FunFam" id="1.25.40.330:FF:000001">
    <property type="entry name" value="Adenylyl cyclase-associated protein"/>
    <property type="match status" value="1"/>
</dbReference>
<comment type="function">
    <text evidence="2">The N-terminal domain binds to adenylyl cyclase, thereby enabling adenylyl cyclase to be activated by upstream regulatory signals, such as Ras. The C-terminal domain is required for normal cellular morphology and growth control.</text>
</comment>
<evidence type="ECO:0000256" key="3">
    <source>
        <dbReference type="ARBA" id="ARBA00072052"/>
    </source>
</evidence>
<feature type="compositionally biased region" description="Low complexity" evidence="5">
    <location>
        <begin position="242"/>
        <end position="256"/>
    </location>
</feature>
<dbReference type="Gene3D" id="2.160.20.70">
    <property type="match status" value="1"/>
</dbReference>
<gene>
    <name evidence="7" type="ORF">ESCO_005268</name>
</gene>
<feature type="compositionally biased region" description="Low complexity" evidence="5">
    <location>
        <begin position="35"/>
        <end position="54"/>
    </location>
</feature>
<feature type="region of interest" description="Disordered" evidence="5">
    <location>
        <begin position="33"/>
        <end position="54"/>
    </location>
</feature>
<evidence type="ECO:0000259" key="6">
    <source>
        <dbReference type="PROSITE" id="PS51329"/>
    </source>
</evidence>
<evidence type="ECO:0000313" key="8">
    <source>
        <dbReference type="Proteomes" id="UP000053831"/>
    </source>
</evidence>
<dbReference type="SUPFAM" id="SSF69340">
    <property type="entry name" value="C-terminal domain of adenylylcyclase associated protein"/>
    <property type="match status" value="1"/>
</dbReference>
<proteinExistence type="inferred from homology"/>
<dbReference type="GO" id="GO:0030042">
    <property type="term" value="P:actin filament depolymerization"/>
    <property type="evidence" value="ECO:0007669"/>
    <property type="project" value="EnsemblFungi"/>
</dbReference>
<dbReference type="Pfam" id="PF21938">
    <property type="entry name" value="CAP_N"/>
    <property type="match status" value="1"/>
</dbReference>
<protein>
    <recommendedName>
        <fullName evidence="3 4">Adenylyl cyclase-associated protein</fullName>
    </recommendedName>
</protein>
<dbReference type="GO" id="GO:0019933">
    <property type="term" value="P:cAMP-mediated signaling"/>
    <property type="evidence" value="ECO:0007669"/>
    <property type="project" value="TreeGrafter"/>
</dbReference>
<organism evidence="7 8">
    <name type="scientific">Escovopsis weberi</name>
    <dbReference type="NCBI Taxonomy" id="150374"/>
    <lineage>
        <taxon>Eukaryota</taxon>
        <taxon>Fungi</taxon>
        <taxon>Dikarya</taxon>
        <taxon>Ascomycota</taxon>
        <taxon>Pezizomycotina</taxon>
        <taxon>Sordariomycetes</taxon>
        <taxon>Hypocreomycetidae</taxon>
        <taxon>Hypocreales</taxon>
        <taxon>Hypocreaceae</taxon>
        <taxon>Escovopsis</taxon>
    </lineage>
</organism>
<dbReference type="GO" id="GO:0008179">
    <property type="term" value="F:adenylate cyclase binding"/>
    <property type="evidence" value="ECO:0007669"/>
    <property type="project" value="EnsemblFungi"/>
</dbReference>
<accession>A0A0M8N7C9</accession>
<evidence type="ECO:0000256" key="4">
    <source>
        <dbReference type="RuleBase" id="RU000647"/>
    </source>
</evidence>
<feature type="region of interest" description="Disordered" evidence="5">
    <location>
        <begin position="309"/>
        <end position="358"/>
    </location>
</feature>
<dbReference type="InterPro" id="IPR006599">
    <property type="entry name" value="CARP_motif"/>
</dbReference>
<dbReference type="AlphaFoldDB" id="A0A0M8N7C9"/>
<dbReference type="GO" id="GO:0000935">
    <property type="term" value="C:division septum"/>
    <property type="evidence" value="ECO:0007669"/>
    <property type="project" value="EnsemblFungi"/>
</dbReference>
<dbReference type="InterPro" id="IPR018106">
    <property type="entry name" value="CAP_CS_N"/>
</dbReference>
<dbReference type="PANTHER" id="PTHR10652:SF0">
    <property type="entry name" value="ADENYLYL CYCLASE-ASSOCIATED PROTEIN"/>
    <property type="match status" value="1"/>
</dbReference>
<sequence>MNNLTTLLKRLEAATCRLEDIASAAEIPKDAARQAKAPAVSKAPSKAPSAAPKGAADALPEALEEYDAFLTTSVDKYVRLSDEVGGLVAQQAAEVLKAFNAQRTWLLIATKAARPSDAGTYESLLEPMSDAVRAASELKDANRQDPQYNHLASVADGLIMFGWITIDDRPFAYVEDALGSAQFFGNKVLKDHKNKDSKDIEWIQAFYQVLHDLGAYVKRHYHDGVPWNPEGDSAEKVARMVSSAPQGSPSASASSGAPPPPPPPPPGPAPVLELKTDSAPLSAPSSQGGFDAVFSELNRGAAVTKGLRKVEKSEMTHKNPALRATSSVPDEPAHKSQAPGKKPKPESMRMKRPGKKELEGQKWTIENFEKEPSPIEIEASLSHSVLISRCNNTTVIVKGKANQITVENSTRLSLVVDTLISTVDVVNSNNFALQVLGTVPAVMLDKIDGASVYFGKESTSTKLFTSKCSGINLNVISGPDEDYKEIPLPSQICSYFDTEKGDLVNEIVAHAG</sequence>
<dbReference type="InterPro" id="IPR001837">
    <property type="entry name" value="Adenylate_cyclase-assoc_CAP"/>
</dbReference>
<dbReference type="GO" id="GO:0031138">
    <property type="term" value="P:negative regulation of conjugation with cellular fusion"/>
    <property type="evidence" value="ECO:0007669"/>
    <property type="project" value="EnsemblFungi"/>
</dbReference>
<dbReference type="GO" id="GO:0051014">
    <property type="term" value="P:actin filament severing"/>
    <property type="evidence" value="ECO:0007669"/>
    <property type="project" value="EnsemblFungi"/>
</dbReference>
<dbReference type="SMART" id="SM00673">
    <property type="entry name" value="CARP"/>
    <property type="match status" value="2"/>
</dbReference>
<dbReference type="Pfam" id="PF08603">
    <property type="entry name" value="CAP_C"/>
    <property type="match status" value="1"/>
</dbReference>
<evidence type="ECO:0000256" key="1">
    <source>
        <dbReference type="ARBA" id="ARBA00007659"/>
    </source>
</evidence>
<dbReference type="InterPro" id="IPR036223">
    <property type="entry name" value="CAP_C_sf"/>
</dbReference>
<evidence type="ECO:0000256" key="5">
    <source>
        <dbReference type="SAM" id="MobiDB-lite"/>
    </source>
</evidence>
<dbReference type="PANTHER" id="PTHR10652">
    <property type="entry name" value="ADENYLYL CYCLASE-ASSOCIATED PROTEIN"/>
    <property type="match status" value="1"/>
</dbReference>
<dbReference type="GO" id="GO:0030833">
    <property type="term" value="P:regulation of actin filament polymerization"/>
    <property type="evidence" value="ECO:0007669"/>
    <property type="project" value="EnsemblFungi"/>
</dbReference>
<comment type="caution">
    <text evidence="7">The sequence shown here is derived from an EMBL/GenBank/DDBJ whole genome shotgun (WGS) entry which is preliminary data.</text>
</comment>
<dbReference type="GO" id="GO:0046579">
    <property type="term" value="P:positive regulation of Ras protein signal transduction"/>
    <property type="evidence" value="ECO:0007669"/>
    <property type="project" value="EnsemblFungi"/>
</dbReference>
<dbReference type="GO" id="GO:0090141">
    <property type="term" value="P:positive regulation of mitochondrial fission"/>
    <property type="evidence" value="ECO:0007669"/>
    <property type="project" value="EnsemblFungi"/>
</dbReference>
<keyword evidence="8" id="KW-1185">Reference proteome</keyword>
<dbReference type="STRING" id="150374.A0A0M8N7C9"/>
<dbReference type="InterPro" id="IPR017901">
    <property type="entry name" value="C-CAP_CF_C-like"/>
</dbReference>
<dbReference type="GO" id="GO:0003779">
    <property type="term" value="F:actin binding"/>
    <property type="evidence" value="ECO:0007669"/>
    <property type="project" value="EnsemblFungi"/>
</dbReference>
<dbReference type="OrthoDB" id="77251at2759"/>
<feature type="domain" description="C-CAP/cofactor C-like" evidence="6">
    <location>
        <begin position="353"/>
        <end position="488"/>
    </location>
</feature>
<dbReference type="GO" id="GO:0042802">
    <property type="term" value="F:identical protein binding"/>
    <property type="evidence" value="ECO:0007669"/>
    <property type="project" value="EnsemblFungi"/>
</dbReference>
<dbReference type="Pfam" id="PF01213">
    <property type="entry name" value="CAP_N-CM"/>
    <property type="match status" value="1"/>
</dbReference>
<evidence type="ECO:0000256" key="2">
    <source>
        <dbReference type="ARBA" id="ARBA00054756"/>
    </source>
</evidence>
<dbReference type="GO" id="GO:0030308">
    <property type="term" value="P:negative regulation of cell growth"/>
    <property type="evidence" value="ECO:0007669"/>
    <property type="project" value="EnsemblFungi"/>
</dbReference>
<dbReference type="Gene3D" id="1.25.40.330">
    <property type="entry name" value="Adenylate cyclase-associated CAP, N-terminal domain"/>
    <property type="match status" value="1"/>
</dbReference>
<dbReference type="GO" id="GO:0030836">
    <property type="term" value="P:positive regulation of actin filament depolymerization"/>
    <property type="evidence" value="ECO:0007669"/>
    <property type="project" value="EnsemblFungi"/>
</dbReference>
<dbReference type="Proteomes" id="UP000053831">
    <property type="component" value="Unassembled WGS sequence"/>
</dbReference>
<dbReference type="InterPro" id="IPR053950">
    <property type="entry name" value="CAP_N"/>
</dbReference>
<feature type="compositionally biased region" description="Pro residues" evidence="5">
    <location>
        <begin position="257"/>
        <end position="269"/>
    </location>
</feature>
<evidence type="ECO:0000313" key="7">
    <source>
        <dbReference type="EMBL" id="KOS21490.1"/>
    </source>
</evidence>
<dbReference type="GO" id="GO:0035838">
    <property type="term" value="C:growing cell tip"/>
    <property type="evidence" value="ECO:0007669"/>
    <property type="project" value="EnsemblFungi"/>
</dbReference>
<dbReference type="GO" id="GO:0010619">
    <property type="term" value="P:adenylate cyclase-activating glucose-activated G protein-coupled receptor signaling pathway"/>
    <property type="evidence" value="ECO:0007669"/>
    <property type="project" value="EnsemblFungi"/>
</dbReference>
<name>A0A0M8N7C9_ESCWE</name>
<dbReference type="InterPro" id="IPR013912">
    <property type="entry name" value="Adenylate_cyclase-assoc_CAP_C"/>
</dbReference>
<dbReference type="InterPro" id="IPR016098">
    <property type="entry name" value="CAP/MinC_C"/>
</dbReference>
<dbReference type="SUPFAM" id="SSF101278">
    <property type="entry name" value="N-terminal domain of adenylylcyclase associated protein, CAP"/>
    <property type="match status" value="1"/>
</dbReference>
<comment type="similarity">
    <text evidence="1 4">Belongs to the CAP family.</text>
</comment>
<dbReference type="GO" id="GO:0030479">
    <property type="term" value="C:actin cortical patch"/>
    <property type="evidence" value="ECO:0007669"/>
    <property type="project" value="EnsemblFungi"/>
</dbReference>
<feature type="compositionally biased region" description="Basic and acidic residues" evidence="5">
    <location>
        <begin position="343"/>
        <end position="358"/>
    </location>
</feature>
<dbReference type="EMBL" id="LGSR01000008">
    <property type="protein sequence ID" value="KOS21490.1"/>
    <property type="molecule type" value="Genomic_DNA"/>
</dbReference>
<dbReference type="InterPro" id="IPR013992">
    <property type="entry name" value="Adenylate_cyclase-assoc_CAP_N"/>
</dbReference>
<reference evidence="7 8" key="1">
    <citation type="submission" date="2015-07" db="EMBL/GenBank/DDBJ databases">
        <title>The genome of the fungus Escovopsis weberi, a specialized disease agent of ant agriculture.</title>
        <authorList>
            <person name="de Man T.J."/>
            <person name="Stajich J.E."/>
            <person name="Kubicek C.P."/>
            <person name="Chenthamara K."/>
            <person name="Atanasova L."/>
            <person name="Druzhinina I.S."/>
            <person name="Birnbaum S."/>
            <person name="Barribeau S.M."/>
            <person name="Teiling C."/>
            <person name="Suen G."/>
            <person name="Currie C."/>
            <person name="Gerardo N.M."/>
        </authorList>
    </citation>
    <scope>NUCLEOTIDE SEQUENCE [LARGE SCALE GENOMIC DNA]</scope>
</reference>
<dbReference type="PROSITE" id="PS51329">
    <property type="entry name" value="C_CAP_COFACTOR_C"/>
    <property type="match status" value="1"/>
</dbReference>
<feature type="region of interest" description="Disordered" evidence="5">
    <location>
        <begin position="239"/>
        <end position="287"/>
    </location>
</feature>